<dbReference type="Pfam" id="PF05016">
    <property type="entry name" value="ParE_toxin"/>
    <property type="match status" value="1"/>
</dbReference>
<keyword evidence="3" id="KW-1185">Reference proteome</keyword>
<evidence type="ECO:0000313" key="2">
    <source>
        <dbReference type="EMBL" id="MRD47430.1"/>
    </source>
</evidence>
<accession>A0A844ASK4</accession>
<proteinExistence type="predicted"/>
<dbReference type="InterPro" id="IPR035093">
    <property type="entry name" value="RelE/ParE_toxin_dom_sf"/>
</dbReference>
<protein>
    <submittedName>
        <fullName evidence="2">Type II toxin-antitoxin system RelE/ParE family toxin</fullName>
    </submittedName>
</protein>
<dbReference type="InterPro" id="IPR007712">
    <property type="entry name" value="RelE/ParE_toxin"/>
</dbReference>
<dbReference type="Proteomes" id="UP000487350">
    <property type="component" value="Unassembled WGS sequence"/>
</dbReference>
<evidence type="ECO:0000313" key="3">
    <source>
        <dbReference type="Proteomes" id="UP000487350"/>
    </source>
</evidence>
<sequence length="102" mass="11649">MNSYKVRFTAQAEADLLRLYDFLLEHDLATAERALNVIKDALRLLEQFPFSCRKAGDGEHGPRIRELVIPFGATGYVALFEIDDATTVTVLALRHQRENDYH</sequence>
<dbReference type="RefSeq" id="WP_153584759.1">
    <property type="nucleotide sequence ID" value="NZ_WJBU01000008.1"/>
</dbReference>
<dbReference type="EMBL" id="WJBU01000008">
    <property type="protein sequence ID" value="MRD47430.1"/>
    <property type="molecule type" value="Genomic_DNA"/>
</dbReference>
<organism evidence="2 3">
    <name type="scientific">Caenimonas koreensis DSM 17982</name>
    <dbReference type="NCBI Taxonomy" id="1121255"/>
    <lineage>
        <taxon>Bacteria</taxon>
        <taxon>Pseudomonadati</taxon>
        <taxon>Pseudomonadota</taxon>
        <taxon>Betaproteobacteria</taxon>
        <taxon>Burkholderiales</taxon>
        <taxon>Comamonadaceae</taxon>
        <taxon>Caenimonas</taxon>
    </lineage>
</organism>
<name>A0A844ASK4_9BURK</name>
<gene>
    <name evidence="2" type="ORF">GHT07_09085</name>
</gene>
<dbReference type="OrthoDB" id="121597at2"/>
<keyword evidence="1" id="KW-1277">Toxin-antitoxin system</keyword>
<reference evidence="2 3" key="1">
    <citation type="submission" date="2019-11" db="EMBL/GenBank/DDBJ databases">
        <title>Caenimonas koreensis gen. nov., sp. nov., isolated from activated sludge.</title>
        <authorList>
            <person name="Seung H.R."/>
        </authorList>
    </citation>
    <scope>NUCLEOTIDE SEQUENCE [LARGE SCALE GENOMIC DNA]</scope>
    <source>
        <strain evidence="2 3">EMB320</strain>
    </source>
</reference>
<comment type="caution">
    <text evidence="2">The sequence shown here is derived from an EMBL/GenBank/DDBJ whole genome shotgun (WGS) entry which is preliminary data.</text>
</comment>
<dbReference type="Gene3D" id="3.30.2310.20">
    <property type="entry name" value="RelE-like"/>
    <property type="match status" value="1"/>
</dbReference>
<dbReference type="AlphaFoldDB" id="A0A844ASK4"/>
<evidence type="ECO:0000256" key="1">
    <source>
        <dbReference type="ARBA" id="ARBA00022649"/>
    </source>
</evidence>